<feature type="signal peptide" evidence="2">
    <location>
        <begin position="1"/>
        <end position="25"/>
    </location>
</feature>
<evidence type="ECO:0000256" key="1">
    <source>
        <dbReference type="ARBA" id="ARBA00006987"/>
    </source>
</evidence>
<dbReference type="CDD" id="cd07012">
    <property type="entry name" value="PBP2_Bug_TTT"/>
    <property type="match status" value="1"/>
</dbReference>
<name>A0A8J3H2D3_9RHOB</name>
<proteinExistence type="inferred from homology"/>
<evidence type="ECO:0000313" key="4">
    <source>
        <dbReference type="Proteomes" id="UP000626220"/>
    </source>
</evidence>
<dbReference type="EMBL" id="BNCJ01000026">
    <property type="protein sequence ID" value="GHF70674.1"/>
    <property type="molecule type" value="Genomic_DNA"/>
</dbReference>
<dbReference type="Pfam" id="PF03401">
    <property type="entry name" value="TctC"/>
    <property type="match status" value="1"/>
</dbReference>
<dbReference type="PANTHER" id="PTHR42928">
    <property type="entry name" value="TRICARBOXYLATE-BINDING PROTEIN"/>
    <property type="match status" value="1"/>
</dbReference>
<dbReference type="SUPFAM" id="SSF53850">
    <property type="entry name" value="Periplasmic binding protein-like II"/>
    <property type="match status" value="1"/>
</dbReference>
<organism evidence="3 4">
    <name type="scientific">Seohaeicola zhoushanensis</name>
    <dbReference type="NCBI Taxonomy" id="1569283"/>
    <lineage>
        <taxon>Bacteria</taxon>
        <taxon>Pseudomonadati</taxon>
        <taxon>Pseudomonadota</taxon>
        <taxon>Alphaproteobacteria</taxon>
        <taxon>Rhodobacterales</taxon>
        <taxon>Roseobacteraceae</taxon>
        <taxon>Seohaeicola</taxon>
    </lineage>
</organism>
<keyword evidence="2" id="KW-0732">Signal</keyword>
<feature type="chain" id="PRO_5035257885" description="Tripartite tricarboxylate transporter substrate binding protein" evidence="2">
    <location>
        <begin position="26"/>
        <end position="317"/>
    </location>
</feature>
<evidence type="ECO:0008006" key="5">
    <source>
        <dbReference type="Google" id="ProtNLM"/>
    </source>
</evidence>
<accession>A0A8J3H2D3</accession>
<dbReference type="Gene3D" id="3.40.190.150">
    <property type="entry name" value="Bordetella uptake gene, domain 1"/>
    <property type="match status" value="1"/>
</dbReference>
<dbReference type="InterPro" id="IPR005064">
    <property type="entry name" value="BUG"/>
</dbReference>
<dbReference type="InterPro" id="IPR006311">
    <property type="entry name" value="TAT_signal"/>
</dbReference>
<dbReference type="PROSITE" id="PS51318">
    <property type="entry name" value="TAT"/>
    <property type="match status" value="1"/>
</dbReference>
<dbReference type="PANTHER" id="PTHR42928:SF5">
    <property type="entry name" value="BLR1237 PROTEIN"/>
    <property type="match status" value="1"/>
</dbReference>
<dbReference type="InterPro" id="IPR042100">
    <property type="entry name" value="Bug_dom1"/>
</dbReference>
<comment type="similarity">
    <text evidence="1">Belongs to the UPF0065 (bug) family.</text>
</comment>
<protein>
    <recommendedName>
        <fullName evidence="5">Tripartite tricarboxylate transporter substrate binding protein</fullName>
    </recommendedName>
</protein>
<dbReference type="Gene3D" id="3.40.190.10">
    <property type="entry name" value="Periplasmic binding protein-like II"/>
    <property type="match status" value="1"/>
</dbReference>
<sequence>MTLKRRALLALAVAATGLAALPALAQDYPNKPITMLVGYNAGGQTDLVARGAAQVLSQELGQPINVVNVPGAGGVVSAKKLQESPNDGYTIMFHANSVVNSAPFLMKRVDFKPDDFEWGGFITAYQGGLVAPADAPYNDLAEFVAWAKENPNFAYGALSPEARMYMNEIAKKNDLKANIVPLNSGGEMINAILGHQVVMALSGGIHAKYPDQIKMLATLTTFRHSNAPEVKSIDDFGYSLAMDTRAGIMAPKGTDPAIMAKLSAALAKCETDESFQKIVAAANIPIIYMDAAAAKAEMEATFAKNGEIYKSAGVEPQ</sequence>
<dbReference type="AlphaFoldDB" id="A0A8J3H2D3"/>
<dbReference type="Proteomes" id="UP000626220">
    <property type="component" value="Unassembled WGS sequence"/>
</dbReference>
<evidence type="ECO:0000256" key="2">
    <source>
        <dbReference type="SAM" id="SignalP"/>
    </source>
</evidence>
<dbReference type="RefSeq" id="WP_189682583.1">
    <property type="nucleotide sequence ID" value="NZ_BNCJ01000026.1"/>
</dbReference>
<evidence type="ECO:0000313" key="3">
    <source>
        <dbReference type="EMBL" id="GHF70674.1"/>
    </source>
</evidence>
<reference evidence="3" key="2">
    <citation type="submission" date="2020-09" db="EMBL/GenBank/DDBJ databases">
        <authorList>
            <person name="Sun Q."/>
            <person name="Kim S."/>
        </authorList>
    </citation>
    <scope>NUCLEOTIDE SEQUENCE</scope>
    <source>
        <strain evidence="3">KCTC 42650</strain>
    </source>
</reference>
<dbReference type="PIRSF" id="PIRSF017082">
    <property type="entry name" value="YflP"/>
    <property type="match status" value="1"/>
</dbReference>
<keyword evidence="4" id="KW-1185">Reference proteome</keyword>
<gene>
    <name evidence="3" type="ORF">GCM10017056_47060</name>
</gene>
<comment type="caution">
    <text evidence="3">The sequence shown here is derived from an EMBL/GenBank/DDBJ whole genome shotgun (WGS) entry which is preliminary data.</text>
</comment>
<reference evidence="3" key="1">
    <citation type="journal article" date="2014" name="Int. J. Syst. Evol. Microbiol.">
        <title>Complete genome sequence of Corynebacterium casei LMG S-19264T (=DSM 44701T), isolated from a smear-ripened cheese.</title>
        <authorList>
            <consortium name="US DOE Joint Genome Institute (JGI-PGF)"/>
            <person name="Walter F."/>
            <person name="Albersmeier A."/>
            <person name="Kalinowski J."/>
            <person name="Ruckert C."/>
        </authorList>
    </citation>
    <scope>NUCLEOTIDE SEQUENCE</scope>
    <source>
        <strain evidence="3">KCTC 42650</strain>
    </source>
</reference>